<evidence type="ECO:0000313" key="1">
    <source>
        <dbReference type="EMBL" id="MFD2091187.1"/>
    </source>
</evidence>
<dbReference type="Proteomes" id="UP001597402">
    <property type="component" value="Unassembled WGS sequence"/>
</dbReference>
<dbReference type="RefSeq" id="WP_376873214.1">
    <property type="nucleotide sequence ID" value="NZ_JBHUHP010000006.1"/>
</dbReference>
<proteinExistence type="predicted"/>
<sequence length="53" mass="5450">MIVPTAAGCPMPGWCTAPRRLDDLTVRNAFSSASAPGLLHALDAAVPLFADAL</sequence>
<dbReference type="EMBL" id="JBHUHP010000006">
    <property type="protein sequence ID" value="MFD2091187.1"/>
    <property type="molecule type" value="Genomic_DNA"/>
</dbReference>
<organism evidence="1 2">
    <name type="scientific">Blastococcus deserti</name>
    <dbReference type="NCBI Taxonomy" id="2259033"/>
    <lineage>
        <taxon>Bacteria</taxon>
        <taxon>Bacillati</taxon>
        <taxon>Actinomycetota</taxon>
        <taxon>Actinomycetes</taxon>
        <taxon>Geodermatophilales</taxon>
        <taxon>Geodermatophilaceae</taxon>
        <taxon>Blastococcus</taxon>
    </lineage>
</organism>
<comment type="caution">
    <text evidence="1">The sequence shown here is derived from an EMBL/GenBank/DDBJ whole genome shotgun (WGS) entry which is preliminary data.</text>
</comment>
<reference evidence="2" key="1">
    <citation type="journal article" date="2019" name="Int. J. Syst. Evol. Microbiol.">
        <title>The Global Catalogue of Microorganisms (GCM) 10K type strain sequencing project: providing services to taxonomists for standard genome sequencing and annotation.</title>
        <authorList>
            <consortium name="The Broad Institute Genomics Platform"/>
            <consortium name="The Broad Institute Genome Sequencing Center for Infectious Disease"/>
            <person name="Wu L."/>
            <person name="Ma J."/>
        </authorList>
    </citation>
    <scope>NUCLEOTIDE SEQUENCE [LARGE SCALE GENOMIC DNA]</scope>
    <source>
        <strain evidence="2">JCM 3338</strain>
    </source>
</reference>
<accession>A0ABW4X797</accession>
<name>A0ABW4X797_9ACTN</name>
<protein>
    <submittedName>
        <fullName evidence="1">Uncharacterized protein</fullName>
    </submittedName>
</protein>
<keyword evidence="2" id="KW-1185">Reference proteome</keyword>
<gene>
    <name evidence="1" type="ORF">ACFSHS_06315</name>
</gene>
<evidence type="ECO:0000313" key="2">
    <source>
        <dbReference type="Proteomes" id="UP001597402"/>
    </source>
</evidence>